<evidence type="ECO:0000313" key="8">
    <source>
        <dbReference type="EMBL" id="SDM48747.1"/>
    </source>
</evidence>
<dbReference type="PANTHER" id="PTHR43133:SF46">
    <property type="entry name" value="RNA POLYMERASE SIGMA-70 FACTOR ECF SUBFAMILY"/>
    <property type="match status" value="1"/>
</dbReference>
<dbReference type="InterPro" id="IPR007627">
    <property type="entry name" value="RNA_pol_sigma70_r2"/>
</dbReference>
<dbReference type="EMBL" id="FNFO01000014">
    <property type="protein sequence ID" value="SDM48747.1"/>
    <property type="molecule type" value="Genomic_DNA"/>
</dbReference>
<keyword evidence="5" id="KW-1133">Transmembrane helix</keyword>
<sequence length="212" mass="24458">MKQDVQFPEQPSALWDQFRAGDPQALSVLFLEHYEALFNYGLKLTSEEALVEDGIQEVFGELWQSRGRLSAQVSSVRFYLLTSLRHRLVRHLQVLTRKTNPYVLAQHYEQDYSPSTEEQLLQETTAQQQSRLLRGSIDALPRRQREAMFLRYFEEMSYPEIAELMHCNVQSVRNLIHQALTRLRHDPALQRLISTLAVLLSAACAAWSGVLG</sequence>
<reference evidence="8 9" key="1">
    <citation type="submission" date="2016-10" db="EMBL/GenBank/DDBJ databases">
        <authorList>
            <person name="de Groot N.N."/>
        </authorList>
    </citation>
    <scope>NUCLEOTIDE SEQUENCE [LARGE SCALE GENOMIC DNA]</scope>
    <source>
        <strain evidence="8 9">DSM 25186</strain>
    </source>
</reference>
<keyword evidence="2" id="KW-0805">Transcription regulation</keyword>
<feature type="transmembrane region" description="Helical" evidence="5">
    <location>
        <begin position="192"/>
        <end position="210"/>
    </location>
</feature>
<evidence type="ECO:0000259" key="7">
    <source>
        <dbReference type="Pfam" id="PF08281"/>
    </source>
</evidence>
<dbReference type="SUPFAM" id="SSF88659">
    <property type="entry name" value="Sigma3 and sigma4 domains of RNA polymerase sigma factors"/>
    <property type="match status" value="1"/>
</dbReference>
<organism evidence="8 9">
    <name type="scientific">Catalinimonas alkaloidigena</name>
    <dbReference type="NCBI Taxonomy" id="1075417"/>
    <lineage>
        <taxon>Bacteria</taxon>
        <taxon>Pseudomonadati</taxon>
        <taxon>Bacteroidota</taxon>
        <taxon>Cytophagia</taxon>
        <taxon>Cytophagales</taxon>
        <taxon>Catalimonadaceae</taxon>
        <taxon>Catalinimonas</taxon>
    </lineage>
</organism>
<dbReference type="InterPro" id="IPR014284">
    <property type="entry name" value="RNA_pol_sigma-70_dom"/>
</dbReference>
<dbReference type="GO" id="GO:0003677">
    <property type="term" value="F:DNA binding"/>
    <property type="evidence" value="ECO:0007669"/>
    <property type="project" value="InterPro"/>
</dbReference>
<dbReference type="PANTHER" id="PTHR43133">
    <property type="entry name" value="RNA POLYMERASE ECF-TYPE SIGMA FACTO"/>
    <property type="match status" value="1"/>
</dbReference>
<accession>A0A1G9TLX9</accession>
<dbReference type="CDD" id="cd06171">
    <property type="entry name" value="Sigma70_r4"/>
    <property type="match status" value="1"/>
</dbReference>
<evidence type="ECO:0000256" key="1">
    <source>
        <dbReference type="ARBA" id="ARBA00010641"/>
    </source>
</evidence>
<keyword evidence="9" id="KW-1185">Reference proteome</keyword>
<evidence type="ECO:0000313" key="9">
    <source>
        <dbReference type="Proteomes" id="UP000198510"/>
    </source>
</evidence>
<dbReference type="SUPFAM" id="SSF88946">
    <property type="entry name" value="Sigma2 domain of RNA polymerase sigma factors"/>
    <property type="match status" value="1"/>
</dbReference>
<evidence type="ECO:0000256" key="2">
    <source>
        <dbReference type="ARBA" id="ARBA00023015"/>
    </source>
</evidence>
<dbReference type="GO" id="GO:0016987">
    <property type="term" value="F:sigma factor activity"/>
    <property type="evidence" value="ECO:0007669"/>
    <property type="project" value="UniProtKB-KW"/>
</dbReference>
<protein>
    <submittedName>
        <fullName evidence="8">RNA polymerase sigma factor, sigma-70 family</fullName>
    </submittedName>
</protein>
<dbReference type="InterPro" id="IPR039425">
    <property type="entry name" value="RNA_pol_sigma-70-like"/>
</dbReference>
<proteinExistence type="inferred from homology"/>
<name>A0A1G9TLX9_9BACT</name>
<dbReference type="InterPro" id="IPR013325">
    <property type="entry name" value="RNA_pol_sigma_r2"/>
</dbReference>
<keyword evidence="4" id="KW-0804">Transcription</keyword>
<evidence type="ECO:0000256" key="4">
    <source>
        <dbReference type="ARBA" id="ARBA00023163"/>
    </source>
</evidence>
<evidence type="ECO:0000256" key="3">
    <source>
        <dbReference type="ARBA" id="ARBA00023082"/>
    </source>
</evidence>
<evidence type="ECO:0000259" key="6">
    <source>
        <dbReference type="Pfam" id="PF04542"/>
    </source>
</evidence>
<dbReference type="Gene3D" id="1.10.10.10">
    <property type="entry name" value="Winged helix-like DNA-binding domain superfamily/Winged helix DNA-binding domain"/>
    <property type="match status" value="1"/>
</dbReference>
<dbReference type="AlphaFoldDB" id="A0A1G9TLX9"/>
<gene>
    <name evidence="8" type="ORF">SAMN05421823_11459</name>
</gene>
<dbReference type="NCBIfam" id="TIGR02937">
    <property type="entry name" value="sigma70-ECF"/>
    <property type="match status" value="1"/>
</dbReference>
<evidence type="ECO:0000256" key="5">
    <source>
        <dbReference type="SAM" id="Phobius"/>
    </source>
</evidence>
<dbReference type="GO" id="GO:0006352">
    <property type="term" value="P:DNA-templated transcription initiation"/>
    <property type="evidence" value="ECO:0007669"/>
    <property type="project" value="InterPro"/>
</dbReference>
<comment type="similarity">
    <text evidence="1">Belongs to the sigma-70 factor family. ECF subfamily.</text>
</comment>
<keyword evidence="5" id="KW-0472">Membrane</keyword>
<dbReference type="Pfam" id="PF04542">
    <property type="entry name" value="Sigma70_r2"/>
    <property type="match status" value="1"/>
</dbReference>
<dbReference type="InterPro" id="IPR013324">
    <property type="entry name" value="RNA_pol_sigma_r3/r4-like"/>
</dbReference>
<feature type="domain" description="RNA polymerase sigma factor 70 region 4 type 2" evidence="7">
    <location>
        <begin position="132"/>
        <end position="183"/>
    </location>
</feature>
<dbReference type="Gene3D" id="1.10.1740.10">
    <property type="match status" value="1"/>
</dbReference>
<keyword evidence="5" id="KW-0812">Transmembrane</keyword>
<dbReference type="OrthoDB" id="1121921at2"/>
<dbReference type="RefSeq" id="WP_089687917.1">
    <property type="nucleotide sequence ID" value="NZ_FNFO01000014.1"/>
</dbReference>
<dbReference type="STRING" id="1075417.SAMN05421823_11459"/>
<dbReference type="Pfam" id="PF08281">
    <property type="entry name" value="Sigma70_r4_2"/>
    <property type="match status" value="1"/>
</dbReference>
<feature type="domain" description="RNA polymerase sigma-70 region 2" evidence="6">
    <location>
        <begin position="29"/>
        <end position="93"/>
    </location>
</feature>
<dbReference type="Proteomes" id="UP000198510">
    <property type="component" value="Unassembled WGS sequence"/>
</dbReference>
<keyword evidence="3" id="KW-0731">Sigma factor</keyword>
<dbReference type="InterPro" id="IPR036388">
    <property type="entry name" value="WH-like_DNA-bd_sf"/>
</dbReference>
<dbReference type="InterPro" id="IPR013249">
    <property type="entry name" value="RNA_pol_sigma70_r4_t2"/>
</dbReference>